<dbReference type="Proteomes" id="UP000015464">
    <property type="component" value="Unassembled WGS sequence"/>
</dbReference>
<feature type="transmembrane region" description="Helical" evidence="8">
    <location>
        <begin position="72"/>
        <end position="94"/>
    </location>
</feature>
<dbReference type="GO" id="GO:0008374">
    <property type="term" value="F:O-acyltransferase activity"/>
    <property type="evidence" value="ECO:0007669"/>
    <property type="project" value="InterPro"/>
</dbReference>
<evidence type="ECO:0000256" key="3">
    <source>
        <dbReference type="ARBA" id="ARBA00007282"/>
    </source>
</evidence>
<protein>
    <recommendedName>
        <fullName evidence="9">Wax synthase domain-containing protein</fullName>
    </recommendedName>
</protein>
<dbReference type="GO" id="GO:0006629">
    <property type="term" value="P:lipid metabolic process"/>
    <property type="evidence" value="ECO:0007669"/>
    <property type="project" value="InterPro"/>
</dbReference>
<dbReference type="Pfam" id="PF13813">
    <property type="entry name" value="MBOAT_2"/>
    <property type="match status" value="1"/>
</dbReference>
<evidence type="ECO:0000256" key="1">
    <source>
        <dbReference type="ARBA" id="ARBA00004141"/>
    </source>
</evidence>
<name>S9X740_SCHCR</name>
<comment type="similarity">
    <text evidence="3">Belongs to the wax synthase family.</text>
</comment>
<dbReference type="InterPro" id="IPR044851">
    <property type="entry name" value="Wax_synthase"/>
</dbReference>
<proteinExistence type="inferred from homology"/>
<evidence type="ECO:0000256" key="4">
    <source>
        <dbReference type="ARBA" id="ARBA00022679"/>
    </source>
</evidence>
<evidence type="ECO:0000259" key="9">
    <source>
        <dbReference type="Pfam" id="PF13813"/>
    </source>
</evidence>
<dbReference type="RefSeq" id="XP_013022773.1">
    <property type="nucleotide sequence ID" value="XM_013167319.1"/>
</dbReference>
<evidence type="ECO:0000256" key="6">
    <source>
        <dbReference type="ARBA" id="ARBA00022989"/>
    </source>
</evidence>
<feature type="domain" description="Wax synthase" evidence="9">
    <location>
        <begin position="223"/>
        <end position="295"/>
    </location>
</feature>
<feature type="transmembrane region" description="Helical" evidence="8">
    <location>
        <begin position="194"/>
        <end position="217"/>
    </location>
</feature>
<evidence type="ECO:0000256" key="2">
    <source>
        <dbReference type="ARBA" id="ARBA00005179"/>
    </source>
</evidence>
<comment type="pathway">
    <text evidence="2">Secondary metabolite biosynthesis.</text>
</comment>
<dbReference type="GeneID" id="25038941"/>
<evidence type="ECO:0000256" key="7">
    <source>
        <dbReference type="ARBA" id="ARBA00023136"/>
    </source>
</evidence>
<keyword evidence="6 8" id="KW-1133">Transmembrane helix</keyword>
<evidence type="ECO:0000256" key="8">
    <source>
        <dbReference type="SAM" id="Phobius"/>
    </source>
</evidence>
<dbReference type="InterPro" id="IPR032805">
    <property type="entry name" value="Wax_synthase_dom"/>
</dbReference>
<sequence length="353" mass="41801">MYPISFDTNDKLYLEPDLRGILRICSPFFFFLLQTHQLFRANRLVCAALCVLVETQCYRLCKVFHHYRDTDYLALSLVYGFLMMQSLRTCIICLQNTTPRRVNSMINKKGTKGSYYDAVQYVCSVRKYGWTDNAVPEFDPPYFPYRTWVTRTIIYGACYWLCVAFLIWYNSQSKTPYEVNTWPLRLLLPFIRSLYVYLVLNNCYYTMTVLSIPLRIWDIRDFPPLMKNLIKTKSVHDFWSRDWHVWTKPYFRTLGWEPVYKLTKSKFLGSLAAFLVSGLYHDFAFWSVIGHSNPGILFQFAINAVFIKFEKRFPILQKIPFLPILLQIILHTELGMGKVMVQQGWGPFVRIEH</sequence>
<dbReference type="AlphaFoldDB" id="S9X740"/>
<gene>
    <name evidence="10" type="ORF">SPOG_04628</name>
</gene>
<dbReference type="STRING" id="653667.S9X740"/>
<evidence type="ECO:0000313" key="10">
    <source>
        <dbReference type="EMBL" id="EPY52897.1"/>
    </source>
</evidence>
<dbReference type="HOGENOM" id="CLU_776493_0_0_1"/>
<keyword evidence="4" id="KW-0808">Transferase</keyword>
<keyword evidence="5 8" id="KW-0812">Transmembrane</keyword>
<dbReference type="EMBL" id="KE546989">
    <property type="protein sequence ID" value="EPY52897.1"/>
    <property type="molecule type" value="Genomic_DNA"/>
</dbReference>
<feature type="transmembrane region" description="Helical" evidence="8">
    <location>
        <begin position="152"/>
        <end position="169"/>
    </location>
</feature>
<dbReference type="PANTHER" id="PTHR31595:SF57">
    <property type="entry name" value="OS04G0481900 PROTEIN"/>
    <property type="match status" value="1"/>
</dbReference>
<feature type="transmembrane region" description="Helical" evidence="8">
    <location>
        <begin position="267"/>
        <end position="286"/>
    </location>
</feature>
<keyword evidence="7 8" id="KW-0472">Membrane</keyword>
<comment type="subcellular location">
    <subcellularLocation>
        <location evidence="1">Membrane</location>
        <topology evidence="1">Multi-pass membrane protein</topology>
    </subcellularLocation>
</comment>
<evidence type="ECO:0000313" key="11">
    <source>
        <dbReference type="Proteomes" id="UP000015464"/>
    </source>
</evidence>
<keyword evidence="11" id="KW-1185">Reference proteome</keyword>
<evidence type="ECO:0000256" key="5">
    <source>
        <dbReference type="ARBA" id="ARBA00022692"/>
    </source>
</evidence>
<accession>S9X740</accession>
<dbReference type="OrthoDB" id="1077582at2759"/>
<organism evidence="10 11">
    <name type="scientific">Schizosaccharomyces cryophilus (strain OY26 / ATCC MYA-4695 / CBS 11777 / NBRC 106824 / NRRL Y48691)</name>
    <name type="common">Fission yeast</name>
    <dbReference type="NCBI Taxonomy" id="653667"/>
    <lineage>
        <taxon>Eukaryota</taxon>
        <taxon>Fungi</taxon>
        <taxon>Dikarya</taxon>
        <taxon>Ascomycota</taxon>
        <taxon>Taphrinomycotina</taxon>
        <taxon>Schizosaccharomycetes</taxon>
        <taxon>Schizosaccharomycetales</taxon>
        <taxon>Schizosaccharomycetaceae</taxon>
        <taxon>Schizosaccharomyces</taxon>
    </lineage>
</organism>
<dbReference type="GO" id="GO:0016020">
    <property type="term" value="C:membrane"/>
    <property type="evidence" value="ECO:0007669"/>
    <property type="project" value="UniProtKB-SubCell"/>
</dbReference>
<dbReference type="OMA" id="LYHDFAF"/>
<dbReference type="PANTHER" id="PTHR31595">
    <property type="entry name" value="LONG-CHAIN-ALCOHOL O-FATTY-ACYLTRANSFERASE 3-RELATED"/>
    <property type="match status" value="1"/>
</dbReference>
<reference evidence="10 11" key="1">
    <citation type="journal article" date="2011" name="Science">
        <title>Comparative functional genomics of the fission yeasts.</title>
        <authorList>
            <person name="Rhind N."/>
            <person name="Chen Z."/>
            <person name="Yassour M."/>
            <person name="Thompson D.A."/>
            <person name="Haas B.J."/>
            <person name="Habib N."/>
            <person name="Wapinski I."/>
            <person name="Roy S."/>
            <person name="Lin M.F."/>
            <person name="Heiman D.I."/>
            <person name="Young S.K."/>
            <person name="Furuya K."/>
            <person name="Guo Y."/>
            <person name="Pidoux A."/>
            <person name="Chen H.M."/>
            <person name="Robbertse B."/>
            <person name="Goldberg J.M."/>
            <person name="Aoki K."/>
            <person name="Bayne E.H."/>
            <person name="Berlin A.M."/>
            <person name="Desjardins C.A."/>
            <person name="Dobbs E."/>
            <person name="Dukaj L."/>
            <person name="Fan L."/>
            <person name="FitzGerald M.G."/>
            <person name="French C."/>
            <person name="Gujja S."/>
            <person name="Hansen K."/>
            <person name="Keifenheim D."/>
            <person name="Levin J.Z."/>
            <person name="Mosher R.A."/>
            <person name="Mueller C.A."/>
            <person name="Pfiffner J."/>
            <person name="Priest M."/>
            <person name="Russ C."/>
            <person name="Smialowska A."/>
            <person name="Swoboda P."/>
            <person name="Sykes S.M."/>
            <person name="Vaughn M."/>
            <person name="Vengrova S."/>
            <person name="Yoder R."/>
            <person name="Zeng Q."/>
            <person name="Allshire R."/>
            <person name="Baulcombe D."/>
            <person name="Birren B.W."/>
            <person name="Brown W."/>
            <person name="Ekwall K."/>
            <person name="Kellis M."/>
            <person name="Leatherwood J."/>
            <person name="Levin H."/>
            <person name="Margalit H."/>
            <person name="Martienssen R."/>
            <person name="Nieduszynski C.A."/>
            <person name="Spatafora J.W."/>
            <person name="Friedman N."/>
            <person name="Dalgaard J.Z."/>
            <person name="Baumann P."/>
            <person name="Niki H."/>
            <person name="Regev A."/>
            <person name="Nusbaum C."/>
        </authorList>
    </citation>
    <scope>NUCLEOTIDE SEQUENCE [LARGE SCALE GENOMIC DNA]</scope>
    <source>
        <strain evidence="11">OY26 / ATCC MYA-4695 / CBS 11777 / NBRC 106824 / NRRL Y48691</strain>
    </source>
</reference>